<feature type="transmembrane region" description="Helical" evidence="7">
    <location>
        <begin position="48"/>
        <end position="73"/>
    </location>
</feature>
<dbReference type="InterPro" id="IPR002656">
    <property type="entry name" value="Acyl_transf_3_dom"/>
</dbReference>
<evidence type="ECO:0000256" key="3">
    <source>
        <dbReference type="ARBA" id="ARBA00022475"/>
    </source>
</evidence>
<keyword evidence="6 7" id="KW-0472">Membrane</keyword>
<evidence type="ECO:0000313" key="9">
    <source>
        <dbReference type="EMBL" id="MFC4232076.1"/>
    </source>
</evidence>
<keyword evidence="9" id="KW-0012">Acyltransferase</keyword>
<sequence>MNKAISQKIYFLSFLCMVLLVFIHSYNVTDFPLNASSTIDEPLTLTNFIEYFLANGLLRFRIPLLMAISGYLVAYKQDVTYLQLVTKKLRTLILPYLLFSLLSLAAIALVEYCFMANAAEGLWGKKINTYGAYDFFYRIVISPMPFQLWYLRILFVFTIVYPAIRCCIQKAPIPLLIILFCLRLGFNSNHYTLIFYFAIGVFLQLKAINITTKPAFLNSKLWLLAVLVLITFKTFVAFHGKAIFGDYTGFVLNIIHLAHVIPTIFLIWFGIDKLANYCMNQRWFQSLSTASFFIFACHEPLMVMLIKPYVAFLGGGESAKFIAFFTLPLAMLVFCIGLNTLVFKISPALYGLLTGGRGSTKK</sequence>
<feature type="domain" description="Acyltransferase 3" evidence="8">
    <location>
        <begin position="14"/>
        <end position="336"/>
    </location>
</feature>
<dbReference type="RefSeq" id="WP_379013785.1">
    <property type="nucleotide sequence ID" value="NZ_JBHSDC010000017.1"/>
</dbReference>
<dbReference type="GO" id="GO:0016746">
    <property type="term" value="F:acyltransferase activity"/>
    <property type="evidence" value="ECO:0007669"/>
    <property type="project" value="UniProtKB-KW"/>
</dbReference>
<name>A0ABV8PZI2_9BACT</name>
<reference evidence="10" key="1">
    <citation type="journal article" date="2019" name="Int. J. Syst. Evol. Microbiol.">
        <title>The Global Catalogue of Microorganisms (GCM) 10K type strain sequencing project: providing services to taxonomists for standard genome sequencing and annotation.</title>
        <authorList>
            <consortium name="The Broad Institute Genomics Platform"/>
            <consortium name="The Broad Institute Genome Sequencing Center for Infectious Disease"/>
            <person name="Wu L."/>
            <person name="Ma J."/>
        </authorList>
    </citation>
    <scope>NUCLEOTIDE SEQUENCE [LARGE SCALE GENOMIC DNA]</scope>
    <source>
        <strain evidence="10">CECT 8010</strain>
    </source>
</reference>
<keyword evidence="4 7" id="KW-0812">Transmembrane</keyword>
<proteinExistence type="inferred from homology"/>
<dbReference type="Pfam" id="PF01757">
    <property type="entry name" value="Acyl_transf_3"/>
    <property type="match status" value="1"/>
</dbReference>
<keyword evidence="3" id="KW-1003">Cell membrane</keyword>
<keyword evidence="5 7" id="KW-1133">Transmembrane helix</keyword>
<accession>A0ABV8PZI2</accession>
<feature type="transmembrane region" description="Helical" evidence="7">
    <location>
        <begin position="93"/>
        <end position="115"/>
    </location>
</feature>
<gene>
    <name evidence="9" type="ORF">ACFOW1_09245</name>
</gene>
<dbReference type="PANTHER" id="PTHR40074:SF2">
    <property type="entry name" value="O-ACETYLTRANSFERASE WECH"/>
    <property type="match status" value="1"/>
</dbReference>
<feature type="transmembrane region" description="Helical" evidence="7">
    <location>
        <begin position="283"/>
        <end position="301"/>
    </location>
</feature>
<dbReference type="EMBL" id="JBHSDC010000017">
    <property type="protein sequence ID" value="MFC4232076.1"/>
    <property type="molecule type" value="Genomic_DNA"/>
</dbReference>
<comment type="similarity">
    <text evidence="2">Belongs to the acyltransferase 3 family.</text>
</comment>
<evidence type="ECO:0000256" key="2">
    <source>
        <dbReference type="ARBA" id="ARBA00007400"/>
    </source>
</evidence>
<feature type="transmembrane region" description="Helical" evidence="7">
    <location>
        <begin position="167"/>
        <end position="185"/>
    </location>
</feature>
<dbReference type="Proteomes" id="UP001595906">
    <property type="component" value="Unassembled WGS sequence"/>
</dbReference>
<feature type="transmembrane region" description="Helical" evidence="7">
    <location>
        <begin position="321"/>
        <end position="343"/>
    </location>
</feature>
<evidence type="ECO:0000256" key="1">
    <source>
        <dbReference type="ARBA" id="ARBA00004651"/>
    </source>
</evidence>
<evidence type="ECO:0000256" key="5">
    <source>
        <dbReference type="ARBA" id="ARBA00022989"/>
    </source>
</evidence>
<feature type="transmembrane region" description="Helical" evidence="7">
    <location>
        <begin position="9"/>
        <end position="28"/>
    </location>
</feature>
<feature type="transmembrane region" description="Helical" evidence="7">
    <location>
        <begin position="250"/>
        <end position="271"/>
    </location>
</feature>
<comment type="subcellular location">
    <subcellularLocation>
        <location evidence="1">Cell membrane</location>
        <topology evidence="1">Multi-pass membrane protein</topology>
    </subcellularLocation>
</comment>
<comment type="caution">
    <text evidence="9">The sequence shown here is derived from an EMBL/GenBank/DDBJ whole genome shotgun (WGS) entry which is preliminary data.</text>
</comment>
<protein>
    <submittedName>
        <fullName evidence="9">Acyltransferase family protein</fullName>
    </submittedName>
</protein>
<feature type="transmembrane region" description="Helical" evidence="7">
    <location>
        <begin position="135"/>
        <end position="160"/>
    </location>
</feature>
<feature type="transmembrane region" description="Helical" evidence="7">
    <location>
        <begin position="191"/>
        <end position="209"/>
    </location>
</feature>
<evidence type="ECO:0000256" key="6">
    <source>
        <dbReference type="ARBA" id="ARBA00023136"/>
    </source>
</evidence>
<evidence type="ECO:0000256" key="4">
    <source>
        <dbReference type="ARBA" id="ARBA00022692"/>
    </source>
</evidence>
<organism evidence="9 10">
    <name type="scientific">Parasediminibacterium paludis</name>
    <dbReference type="NCBI Taxonomy" id="908966"/>
    <lineage>
        <taxon>Bacteria</taxon>
        <taxon>Pseudomonadati</taxon>
        <taxon>Bacteroidota</taxon>
        <taxon>Chitinophagia</taxon>
        <taxon>Chitinophagales</taxon>
        <taxon>Chitinophagaceae</taxon>
        <taxon>Parasediminibacterium</taxon>
    </lineage>
</organism>
<keyword evidence="10" id="KW-1185">Reference proteome</keyword>
<keyword evidence="9" id="KW-0808">Transferase</keyword>
<evidence type="ECO:0000256" key="7">
    <source>
        <dbReference type="SAM" id="Phobius"/>
    </source>
</evidence>
<evidence type="ECO:0000259" key="8">
    <source>
        <dbReference type="Pfam" id="PF01757"/>
    </source>
</evidence>
<evidence type="ECO:0000313" key="10">
    <source>
        <dbReference type="Proteomes" id="UP001595906"/>
    </source>
</evidence>
<feature type="transmembrane region" description="Helical" evidence="7">
    <location>
        <begin position="221"/>
        <end position="244"/>
    </location>
</feature>
<dbReference type="PANTHER" id="PTHR40074">
    <property type="entry name" value="O-ACETYLTRANSFERASE WECH"/>
    <property type="match status" value="1"/>
</dbReference>